<proteinExistence type="predicted"/>
<evidence type="ECO:0000313" key="4">
    <source>
        <dbReference type="Proteomes" id="UP000030752"/>
    </source>
</evidence>
<dbReference type="RefSeq" id="XP_008711316.1">
    <property type="nucleotide sequence ID" value="XM_008713094.1"/>
</dbReference>
<dbReference type="InParanoid" id="W2SFB7"/>
<dbReference type="OrthoDB" id="3993201at2759"/>
<dbReference type="PROSITE" id="PS50800">
    <property type="entry name" value="SAP"/>
    <property type="match status" value="1"/>
</dbReference>
<dbReference type="Proteomes" id="UP000030752">
    <property type="component" value="Unassembled WGS sequence"/>
</dbReference>
<evidence type="ECO:0000313" key="3">
    <source>
        <dbReference type="EMBL" id="ETN46604.1"/>
    </source>
</evidence>
<organism evidence="3 4">
    <name type="scientific">Cyphellophora europaea (strain CBS 101466)</name>
    <name type="common">Phialophora europaea</name>
    <dbReference type="NCBI Taxonomy" id="1220924"/>
    <lineage>
        <taxon>Eukaryota</taxon>
        <taxon>Fungi</taxon>
        <taxon>Dikarya</taxon>
        <taxon>Ascomycota</taxon>
        <taxon>Pezizomycotina</taxon>
        <taxon>Eurotiomycetes</taxon>
        <taxon>Chaetothyriomycetidae</taxon>
        <taxon>Chaetothyriales</taxon>
        <taxon>Cyphellophoraceae</taxon>
        <taxon>Cyphellophora</taxon>
    </lineage>
</organism>
<gene>
    <name evidence="3" type="ORF">HMPREF1541_00790</name>
</gene>
<dbReference type="STRING" id="1220924.W2SFB7"/>
<dbReference type="GeneID" id="19968129"/>
<dbReference type="SUPFAM" id="SSF68906">
    <property type="entry name" value="SAP domain"/>
    <property type="match status" value="1"/>
</dbReference>
<feature type="region of interest" description="Disordered" evidence="1">
    <location>
        <begin position="1"/>
        <end position="44"/>
    </location>
</feature>
<reference evidence="3 4" key="1">
    <citation type="submission" date="2013-03" db="EMBL/GenBank/DDBJ databases">
        <title>The Genome Sequence of Phialophora europaea CBS 101466.</title>
        <authorList>
            <consortium name="The Broad Institute Genomics Platform"/>
            <person name="Cuomo C."/>
            <person name="de Hoog S."/>
            <person name="Gorbushina A."/>
            <person name="Walker B."/>
            <person name="Young S.K."/>
            <person name="Zeng Q."/>
            <person name="Gargeya S."/>
            <person name="Fitzgerald M."/>
            <person name="Haas B."/>
            <person name="Abouelleil A."/>
            <person name="Allen A.W."/>
            <person name="Alvarado L."/>
            <person name="Arachchi H.M."/>
            <person name="Berlin A.M."/>
            <person name="Chapman S.B."/>
            <person name="Gainer-Dewar J."/>
            <person name="Goldberg J."/>
            <person name="Griggs A."/>
            <person name="Gujja S."/>
            <person name="Hansen M."/>
            <person name="Howarth C."/>
            <person name="Imamovic A."/>
            <person name="Ireland A."/>
            <person name="Larimer J."/>
            <person name="McCowan C."/>
            <person name="Murphy C."/>
            <person name="Pearson M."/>
            <person name="Poon T.W."/>
            <person name="Priest M."/>
            <person name="Roberts A."/>
            <person name="Saif S."/>
            <person name="Shea T."/>
            <person name="Sisk P."/>
            <person name="Sykes S."/>
            <person name="Wortman J."/>
            <person name="Nusbaum C."/>
            <person name="Birren B."/>
        </authorList>
    </citation>
    <scope>NUCLEOTIDE SEQUENCE [LARGE SCALE GENOMIC DNA]</scope>
    <source>
        <strain evidence="3 4">CBS 101466</strain>
    </source>
</reference>
<keyword evidence="4" id="KW-1185">Reference proteome</keyword>
<feature type="domain" description="SAP" evidence="2">
    <location>
        <begin position="49"/>
        <end position="83"/>
    </location>
</feature>
<evidence type="ECO:0000256" key="1">
    <source>
        <dbReference type="SAM" id="MobiDB-lite"/>
    </source>
</evidence>
<name>W2SFB7_CYPE1</name>
<dbReference type="Pfam" id="PF02037">
    <property type="entry name" value="SAP"/>
    <property type="match status" value="1"/>
</dbReference>
<sequence>MAAPRASSFKALRNLQKATRTGVPAKRSLHLTGSQASPSPLDLSHKTTYTPWNLQDLRGECNKRSLSASGTKHELIDRLAGHDSLQARAFSIAMRRIAREETRKPISGPSESPARREFNTSRANKTVGDTSTVDFAYFPKLFSPEFNPEPAAIRVPIMPHVDSDTAEAVLERYPELDAAAGGYQDTNAGNTVMKPEISAINGDSASAMSDVHDSHYVEEMSVDALTSLTETVGKSARQFMGKDNDETTVRELWSGFLDDLLGPKGSTKRV</sequence>
<dbReference type="eggNOG" id="ENOG502SD2Y">
    <property type="taxonomic scope" value="Eukaryota"/>
</dbReference>
<dbReference type="EMBL" id="KB822711">
    <property type="protein sequence ID" value="ETN46604.1"/>
    <property type="molecule type" value="Genomic_DNA"/>
</dbReference>
<dbReference type="InterPro" id="IPR003034">
    <property type="entry name" value="SAP_dom"/>
</dbReference>
<dbReference type="HOGENOM" id="CLU_074375_0_0_1"/>
<dbReference type="AlphaFoldDB" id="W2SFB7"/>
<protein>
    <recommendedName>
        <fullName evidence="2">SAP domain-containing protein</fullName>
    </recommendedName>
</protein>
<dbReference type="SMART" id="SM00513">
    <property type="entry name" value="SAP"/>
    <property type="match status" value="1"/>
</dbReference>
<dbReference type="VEuPathDB" id="FungiDB:HMPREF1541_00790"/>
<dbReference type="InterPro" id="IPR036361">
    <property type="entry name" value="SAP_dom_sf"/>
</dbReference>
<evidence type="ECO:0000259" key="2">
    <source>
        <dbReference type="PROSITE" id="PS50800"/>
    </source>
</evidence>
<dbReference type="Gene3D" id="1.10.720.30">
    <property type="entry name" value="SAP domain"/>
    <property type="match status" value="1"/>
</dbReference>
<accession>W2SFB7</accession>